<evidence type="ECO:0000256" key="10">
    <source>
        <dbReference type="ARBA" id="ARBA00023136"/>
    </source>
</evidence>
<evidence type="ECO:0000256" key="3">
    <source>
        <dbReference type="ARBA" id="ARBA00011035"/>
    </source>
</evidence>
<evidence type="ECO:0000256" key="8">
    <source>
        <dbReference type="ARBA" id="ARBA00022968"/>
    </source>
</evidence>
<comment type="catalytic activity">
    <reaction evidence="1 12">
        <text>Cleavage of hydrophobic, N-terminal signal or leader sequences from secreted and periplasmic proteins.</text>
        <dbReference type="EC" id="3.4.21.89"/>
    </reaction>
</comment>
<dbReference type="EC" id="3.4.21.89" evidence="4 12"/>
<evidence type="ECO:0000256" key="6">
    <source>
        <dbReference type="ARBA" id="ARBA00022692"/>
    </source>
</evidence>
<evidence type="ECO:0000256" key="9">
    <source>
        <dbReference type="ARBA" id="ARBA00022989"/>
    </source>
</evidence>
<dbReference type="InterPro" id="IPR036286">
    <property type="entry name" value="LexA/Signal_pep-like_sf"/>
</dbReference>
<accession>A0A1X0QKZ0</accession>
<organism evidence="13 14">
    <name type="scientific">Hepatospora eriocheir</name>
    <dbReference type="NCBI Taxonomy" id="1081669"/>
    <lineage>
        <taxon>Eukaryota</taxon>
        <taxon>Fungi</taxon>
        <taxon>Fungi incertae sedis</taxon>
        <taxon>Microsporidia</taxon>
        <taxon>Hepatosporidae</taxon>
        <taxon>Hepatospora</taxon>
    </lineage>
</organism>
<keyword evidence="12" id="KW-0378">Hydrolase</keyword>
<evidence type="ECO:0000256" key="7">
    <source>
        <dbReference type="ARBA" id="ARBA00022824"/>
    </source>
</evidence>
<protein>
    <recommendedName>
        <fullName evidence="5 12">Signal peptidase complex catalytic subunit SEC11</fullName>
        <ecNumber evidence="4 12">3.4.21.89</ecNumber>
    </recommendedName>
</protein>
<comment type="subcellular location">
    <subcellularLocation>
        <location evidence="2">Endoplasmic reticulum membrane</location>
        <topology evidence="2">Single-pass type II membrane protein</topology>
    </subcellularLocation>
</comment>
<name>A0A1X0QKZ0_9MICR</name>
<sequence length="180" mass="20493">MIYIILEYFRKKARKMYFIGLRGNIKQVIAACNSFSTSFMIVQIACCLFNNNSPLVGVVSGSMEPGFFRGDILLLKDKKLECGDIAVFNARKTPIDIVHRIIKLDHKGRALTKGDNNRGNDIPLYRPGQTRLDPSDLKTTAFFYIPLLALPSIWITTFPILKYLVIIFSLLSIYFTVNDY</sequence>
<dbReference type="GO" id="GO:0005787">
    <property type="term" value="C:signal peptidase complex"/>
    <property type="evidence" value="ECO:0007669"/>
    <property type="project" value="EnsemblFungi"/>
</dbReference>
<dbReference type="VEuPathDB" id="MicrosporidiaDB:A0H76_859"/>
<dbReference type="Proteomes" id="UP000192501">
    <property type="component" value="Unassembled WGS sequence"/>
</dbReference>
<dbReference type="GO" id="GO:0009003">
    <property type="term" value="F:signal peptidase activity"/>
    <property type="evidence" value="ECO:0007669"/>
    <property type="project" value="UniProtKB-EC"/>
</dbReference>
<dbReference type="CDD" id="cd06462">
    <property type="entry name" value="Peptidase_S24_S26"/>
    <property type="match status" value="1"/>
</dbReference>
<dbReference type="AlphaFoldDB" id="A0A1X0QKZ0"/>
<keyword evidence="12" id="KW-0645">Protease</keyword>
<evidence type="ECO:0000313" key="14">
    <source>
        <dbReference type="Proteomes" id="UP000192501"/>
    </source>
</evidence>
<dbReference type="VEuPathDB" id="MicrosporidiaDB:HERIO_652"/>
<keyword evidence="10 12" id="KW-0472">Membrane</keyword>
<evidence type="ECO:0000256" key="12">
    <source>
        <dbReference type="RuleBase" id="RU362047"/>
    </source>
</evidence>
<reference evidence="13 14" key="1">
    <citation type="journal article" date="2017" name="Environ. Microbiol.">
        <title>Decay of the glycolytic pathway and adaptation to intranuclear parasitism within Enterocytozoonidae microsporidia.</title>
        <authorList>
            <person name="Wiredu Boakye D."/>
            <person name="Jaroenlak P."/>
            <person name="Prachumwat A."/>
            <person name="Williams T.A."/>
            <person name="Bateman K.S."/>
            <person name="Itsathitphaisarn O."/>
            <person name="Sritunyalucksana K."/>
            <person name="Paszkiewicz K.H."/>
            <person name="Moore K.A."/>
            <person name="Stentiford G.D."/>
            <person name="Williams B.A."/>
        </authorList>
    </citation>
    <scope>NUCLEOTIDE SEQUENCE [LARGE SCALE GENOMIC DNA]</scope>
    <source>
        <strain evidence="14">canceri</strain>
    </source>
</reference>
<keyword evidence="8 12" id="KW-0735">Signal-anchor</keyword>
<feature type="transmembrane region" description="Helical" evidence="12">
    <location>
        <begin position="160"/>
        <end position="177"/>
    </location>
</feature>
<dbReference type="GO" id="GO:0045047">
    <property type="term" value="P:protein targeting to ER"/>
    <property type="evidence" value="ECO:0007669"/>
    <property type="project" value="EnsemblFungi"/>
</dbReference>
<evidence type="ECO:0000256" key="11">
    <source>
        <dbReference type="ARBA" id="ARBA00045533"/>
    </source>
</evidence>
<dbReference type="PANTHER" id="PTHR10806:SF6">
    <property type="entry name" value="SIGNAL PEPTIDASE COMPLEX CATALYTIC SUBUNIT SEC11"/>
    <property type="match status" value="1"/>
</dbReference>
<dbReference type="NCBIfam" id="TIGR02228">
    <property type="entry name" value="sigpep_I_arch"/>
    <property type="match status" value="1"/>
</dbReference>
<dbReference type="PRINTS" id="PR00728">
    <property type="entry name" value="SIGNALPTASE"/>
</dbReference>
<evidence type="ECO:0000256" key="1">
    <source>
        <dbReference type="ARBA" id="ARBA00000677"/>
    </source>
</evidence>
<dbReference type="InterPro" id="IPR001733">
    <property type="entry name" value="Peptidase_S26B"/>
</dbReference>
<evidence type="ECO:0000313" key="13">
    <source>
        <dbReference type="EMBL" id="ORE00437.1"/>
    </source>
</evidence>
<evidence type="ECO:0000256" key="5">
    <source>
        <dbReference type="ARBA" id="ARBA00019685"/>
    </source>
</evidence>
<dbReference type="PANTHER" id="PTHR10806">
    <property type="entry name" value="SIGNAL PEPTIDASE COMPLEX CATALYTIC SUBUNIT SEC11"/>
    <property type="match status" value="1"/>
</dbReference>
<dbReference type="GO" id="GO:0006465">
    <property type="term" value="P:signal peptide processing"/>
    <property type="evidence" value="ECO:0007669"/>
    <property type="project" value="UniProtKB-UniRule"/>
</dbReference>
<keyword evidence="7 12" id="KW-0256">Endoplasmic reticulum</keyword>
<comment type="similarity">
    <text evidence="3 12">Belongs to the peptidase S26B family.</text>
</comment>
<dbReference type="EMBL" id="LTAI01000020">
    <property type="protein sequence ID" value="ORE00437.1"/>
    <property type="molecule type" value="Genomic_DNA"/>
</dbReference>
<keyword evidence="6 12" id="KW-0812">Transmembrane</keyword>
<evidence type="ECO:0000256" key="2">
    <source>
        <dbReference type="ARBA" id="ARBA00004648"/>
    </source>
</evidence>
<evidence type="ECO:0000256" key="4">
    <source>
        <dbReference type="ARBA" id="ARBA00013208"/>
    </source>
</evidence>
<keyword evidence="9 12" id="KW-1133">Transmembrane helix</keyword>
<gene>
    <name evidence="13" type="primary">SEC11</name>
    <name evidence="13" type="ORF">A0H76_859</name>
</gene>
<comment type="caution">
    <text evidence="13">The sequence shown here is derived from an EMBL/GenBank/DDBJ whole genome shotgun (WGS) entry which is preliminary data.</text>
</comment>
<proteinExistence type="inferred from homology"/>
<dbReference type="SUPFAM" id="SSF51306">
    <property type="entry name" value="LexA/Signal peptidase"/>
    <property type="match status" value="1"/>
</dbReference>
<comment type="function">
    <text evidence="11">Catalytic component of the signal peptidase complex (SPC) which catalyzes the cleavage of N-terminal signal sequences from nascent proteins as they are translocated into the lumen of the endoplasmic reticulum. Specifically cleaves N-terminal signal peptides that contain a hydrophobic alpha-helix (h-region) shorter than 18-20 amino acids.</text>
</comment>
<comment type="subunit">
    <text evidence="12">Component of the signal peptidase complex.</text>
</comment>